<feature type="signal peptide" evidence="3">
    <location>
        <begin position="1"/>
        <end position="15"/>
    </location>
</feature>
<dbReference type="GO" id="GO:0008270">
    <property type="term" value="F:zinc ion binding"/>
    <property type="evidence" value="ECO:0007669"/>
    <property type="project" value="InterPro"/>
</dbReference>
<dbReference type="PANTHER" id="PTHR11022">
    <property type="entry name" value="PEPTIDOGLYCAN RECOGNITION PROTEIN"/>
    <property type="match status" value="1"/>
</dbReference>
<evidence type="ECO:0000313" key="5">
    <source>
        <dbReference type="EMBL" id="GGK15227.1"/>
    </source>
</evidence>
<feature type="domain" description="Peptidoglycan recognition protein family" evidence="4">
    <location>
        <begin position="294"/>
        <end position="444"/>
    </location>
</feature>
<reference evidence="5" key="1">
    <citation type="journal article" date="2014" name="Int. J. Syst. Evol. Microbiol.">
        <title>Complete genome sequence of Corynebacterium casei LMG S-19264T (=DSM 44701T), isolated from a smear-ripened cheese.</title>
        <authorList>
            <consortium name="US DOE Joint Genome Institute (JGI-PGF)"/>
            <person name="Walter F."/>
            <person name="Albersmeier A."/>
            <person name="Kalinowski J."/>
            <person name="Ruckert C."/>
        </authorList>
    </citation>
    <scope>NUCLEOTIDE SEQUENCE</scope>
    <source>
        <strain evidence="5">JCM 3091</strain>
    </source>
</reference>
<keyword evidence="3" id="KW-0732">Signal</keyword>
<dbReference type="EMBL" id="BMQC01000001">
    <property type="protein sequence ID" value="GGK15227.1"/>
    <property type="molecule type" value="Genomic_DNA"/>
</dbReference>
<dbReference type="CDD" id="cd06583">
    <property type="entry name" value="PGRP"/>
    <property type="match status" value="1"/>
</dbReference>
<keyword evidence="6" id="KW-1185">Reference proteome</keyword>
<dbReference type="RefSeq" id="WP_268244318.1">
    <property type="nucleotide sequence ID" value="NZ_BMQC01000001.1"/>
</dbReference>
<dbReference type="GO" id="GO:0009253">
    <property type="term" value="P:peptidoglycan catabolic process"/>
    <property type="evidence" value="ECO:0007669"/>
    <property type="project" value="InterPro"/>
</dbReference>
<evidence type="ECO:0000256" key="3">
    <source>
        <dbReference type="SAM" id="SignalP"/>
    </source>
</evidence>
<dbReference type="InterPro" id="IPR015510">
    <property type="entry name" value="PGRP"/>
</dbReference>
<dbReference type="Gene3D" id="3.40.80.10">
    <property type="entry name" value="Peptidoglycan recognition protein-like"/>
    <property type="match status" value="1"/>
</dbReference>
<dbReference type="SMART" id="SM00701">
    <property type="entry name" value="PGRP"/>
    <property type="match status" value="1"/>
</dbReference>
<feature type="region of interest" description="Disordered" evidence="2">
    <location>
        <begin position="81"/>
        <end position="110"/>
    </location>
</feature>
<dbReference type="SUPFAM" id="SSF69318">
    <property type="entry name" value="Integrin alpha N-terminal domain"/>
    <property type="match status" value="1"/>
</dbReference>
<name>A0A8J3BMW0_9ACTN</name>
<dbReference type="InterPro" id="IPR028994">
    <property type="entry name" value="Integrin_alpha_N"/>
</dbReference>
<sequence>MPTALLGAVAVLAAAAPGAPSPLPYRLRLAPPTAPADGATAGAATSGDATAAATADAATTDAVTADGVTAPDRAARTTRIALGDPDRPAAGVRRSRDLPAGAGLSREATADQPAGAVRRTLVLRRVRTPEFSALGLTWRAARPAAVSVAVRVRQQGRWTAWSTVDPGEPGRRPVAGRPLPEASEMQWYGPSTGVELAVTAVGAVTPRDLAVDLIDPGRQAAADDAAARPAAALPTNGRATHGQTATDPAATGAVGGAAAATPGVGSGRVASDAGELALARGAVAPYLSPRVPMPRIHRRASWGADPRRMTWPPELQLPQVKAAALHHTATTNRYSRGQVPAILRAIYHFHAVSRGWGDIGYNVLVDRYGRLWEGRAGGLASSVIGGHTGGFNSYVAGVSMIGDFGAVGVSRTMIESISRYLAWKFTLGPNFDPRGRVRLVGGGYSARWRPGTAVTVPRIFPHRQTNHTSCPGARGVAALPAIRTRTASIMGGWVAPARPRVRYSVFRPSTGAWSVRGITGALVTGAVGYTPVPADYDGDGTTDLAVYHPANRTWLIWQSHTRTLRRVLLGGVGQLPAPADVNGDGVAEPMTFAPSTGLWRRPGAAPVRWGGAPGDRPVPADYTGDGRDDLAVFRSASRTWYVARRAGVGFGSVGDRAVPADYDSNGRVDFGVWTASTDLVKMRLSPTRVVSVPAGDTPLWGQYNGDLIADPLTWGVHGSVARFLYQGRYQYRWGTTGDIPLPLT</sequence>
<dbReference type="InterPro" id="IPR002502">
    <property type="entry name" value="Amidase_domain"/>
</dbReference>
<dbReference type="Proteomes" id="UP000662200">
    <property type="component" value="Unassembled WGS sequence"/>
</dbReference>
<dbReference type="InterPro" id="IPR006619">
    <property type="entry name" value="PGRP_domain_met/bac"/>
</dbReference>
<feature type="region of interest" description="Disordered" evidence="2">
    <location>
        <begin position="225"/>
        <end position="266"/>
    </location>
</feature>
<dbReference type="GO" id="GO:0008745">
    <property type="term" value="F:N-acetylmuramoyl-L-alanine amidase activity"/>
    <property type="evidence" value="ECO:0007669"/>
    <property type="project" value="InterPro"/>
</dbReference>
<accession>A0A8J3BMW0</accession>
<gene>
    <name evidence="5" type="ORF">GCM10010124_04770</name>
</gene>
<dbReference type="AlphaFoldDB" id="A0A8J3BMW0"/>
<feature type="chain" id="PRO_5035230473" description="Peptidoglycan recognition protein family domain-containing protein" evidence="3">
    <location>
        <begin position="16"/>
        <end position="744"/>
    </location>
</feature>
<reference evidence="5" key="2">
    <citation type="submission" date="2020-09" db="EMBL/GenBank/DDBJ databases">
        <authorList>
            <person name="Sun Q."/>
            <person name="Ohkuma M."/>
        </authorList>
    </citation>
    <scope>NUCLEOTIDE SEQUENCE</scope>
    <source>
        <strain evidence="5">JCM 3091</strain>
    </source>
</reference>
<proteinExistence type="inferred from homology"/>
<dbReference type="PANTHER" id="PTHR11022:SF41">
    <property type="entry name" value="PEPTIDOGLYCAN-RECOGNITION PROTEIN LC-RELATED"/>
    <property type="match status" value="1"/>
</dbReference>
<comment type="caution">
    <text evidence="5">The sequence shown here is derived from an EMBL/GenBank/DDBJ whole genome shotgun (WGS) entry which is preliminary data.</text>
</comment>
<comment type="similarity">
    <text evidence="1">Belongs to the N-acetylmuramoyl-L-alanine amidase 2 family.</text>
</comment>
<dbReference type="Pfam" id="PF01510">
    <property type="entry name" value="Amidase_2"/>
    <property type="match status" value="1"/>
</dbReference>
<feature type="compositionally biased region" description="Low complexity" evidence="2">
    <location>
        <begin position="244"/>
        <end position="263"/>
    </location>
</feature>
<evidence type="ECO:0000256" key="2">
    <source>
        <dbReference type="SAM" id="MobiDB-lite"/>
    </source>
</evidence>
<dbReference type="SUPFAM" id="SSF55846">
    <property type="entry name" value="N-acetylmuramoyl-L-alanine amidase-like"/>
    <property type="match status" value="1"/>
</dbReference>
<dbReference type="InterPro" id="IPR036505">
    <property type="entry name" value="Amidase/PGRP_sf"/>
</dbReference>
<organism evidence="5 6">
    <name type="scientific">Pilimelia terevasa</name>
    <dbReference type="NCBI Taxonomy" id="53372"/>
    <lineage>
        <taxon>Bacteria</taxon>
        <taxon>Bacillati</taxon>
        <taxon>Actinomycetota</taxon>
        <taxon>Actinomycetes</taxon>
        <taxon>Micromonosporales</taxon>
        <taxon>Micromonosporaceae</taxon>
        <taxon>Pilimelia</taxon>
    </lineage>
</organism>
<evidence type="ECO:0000256" key="1">
    <source>
        <dbReference type="ARBA" id="ARBA00007553"/>
    </source>
</evidence>
<evidence type="ECO:0000313" key="6">
    <source>
        <dbReference type="Proteomes" id="UP000662200"/>
    </source>
</evidence>
<evidence type="ECO:0000259" key="4">
    <source>
        <dbReference type="SMART" id="SM00701"/>
    </source>
</evidence>
<protein>
    <recommendedName>
        <fullName evidence="4">Peptidoglycan recognition protein family domain-containing protein</fullName>
    </recommendedName>
</protein>